<protein>
    <recommendedName>
        <fullName evidence="2">SLH domain-containing protein</fullName>
    </recommendedName>
</protein>
<proteinExistence type="predicted"/>
<dbReference type="PROSITE" id="PS51272">
    <property type="entry name" value="SLH"/>
    <property type="match status" value="1"/>
</dbReference>
<dbReference type="Pfam" id="PF00395">
    <property type="entry name" value="SLH"/>
    <property type="match status" value="1"/>
</dbReference>
<evidence type="ECO:0000313" key="4">
    <source>
        <dbReference type="Proteomes" id="UP000031631"/>
    </source>
</evidence>
<reference evidence="3 4" key="1">
    <citation type="journal article" date="2014" name="PLoS ONE">
        <title>Physiological and genomic features of a novel sulfur-oxidizing gammaproteobacterium belonging to a previously uncultivated symbiotic lineage isolated from a hydrothermal vent.</title>
        <authorList>
            <person name="Nunoura T."/>
            <person name="Takaki Y."/>
            <person name="Kazama H."/>
            <person name="Kakuta J."/>
            <person name="Shimamura S."/>
            <person name="Makita H."/>
            <person name="Hirai M."/>
            <person name="Miyazaki M."/>
            <person name="Takai K."/>
        </authorList>
    </citation>
    <scope>NUCLEOTIDE SEQUENCE [LARGE SCALE GENOMIC DNA]</scope>
    <source>
        <strain evidence="3 4">Hiromi1</strain>
    </source>
</reference>
<keyword evidence="4" id="KW-1185">Reference proteome</keyword>
<accession>A0A7U6GL33</accession>
<organism evidence="3 4">
    <name type="scientific">Thiolapillus brandeum</name>
    <dbReference type="NCBI Taxonomy" id="1076588"/>
    <lineage>
        <taxon>Bacteria</taxon>
        <taxon>Pseudomonadati</taxon>
        <taxon>Pseudomonadota</taxon>
        <taxon>Gammaproteobacteria</taxon>
        <taxon>Chromatiales</taxon>
        <taxon>Sedimenticolaceae</taxon>
        <taxon>Thiolapillus</taxon>
    </lineage>
</organism>
<sequence>MQTRNHFKKRLLPLLMVTAISNGSVWANEPPSPDYAAFVEAAAYVCTGTLFDDVPATHWACGYIEEFANLGITSGCDANNYCPEDNVTRAQMAVFFVRGLEETLYNQLDGAGSGLDADLLDGQDSSYYLDWDNFVGIPADLLDGDNDTLASLSCASGQVAKWNGSAWACAADDAGSGGDITAVNAGTGLSGGGASGDVTLSADTSYLQRRVSSSCAVGSSIRAIAADGTVTCETDDNAGGDITAVIAGTGLNGGAASGDATLNVAVPLALSGVASGGILKGTNTSTGGTSYGVEGIGKNAGGYFEDSNSSGYAYVGYINEGVHALGNSWGGFFRDANDSGYAYVGSGDNGIVAYGNTTGGYFKDADGTGYAYVGYGHEGIHAEGNYWGGYFKDLNNSGYAYVGSGEDGIMAYGNGTGGYFKDLDSSGYAFVGNGDYGISAYGNTGGGYFGDLDSGIRARVGYSTYKIYGTGTVNFVQNHPENPDEVIAYTAPEGDEVATYTRGSAKLVNGEAHIALGETFKWVTNPDIGLTAHLTPIGEPCLLYLEKKSTSELVVKGSDNCSSSVAFDYIVYGLRIGFEDVTVVQKKTREARIPSMADHRKAIEAHPELARYTALSRYARMQGSTREAVKSQMVRAAALLDKIEEFDPAVHKIETPAMQE</sequence>
<feature type="signal peptide" evidence="1">
    <location>
        <begin position="1"/>
        <end position="27"/>
    </location>
</feature>
<name>A0A7U6GL33_9GAMM</name>
<feature type="domain" description="SLH" evidence="2">
    <location>
        <begin position="47"/>
        <end position="110"/>
    </location>
</feature>
<feature type="chain" id="PRO_5031410523" description="SLH domain-containing protein" evidence="1">
    <location>
        <begin position="28"/>
        <end position="660"/>
    </location>
</feature>
<gene>
    <name evidence="3" type="ORF">TBH_C2745</name>
</gene>
<evidence type="ECO:0000313" key="3">
    <source>
        <dbReference type="EMBL" id="BAO45647.1"/>
    </source>
</evidence>
<evidence type="ECO:0000259" key="2">
    <source>
        <dbReference type="PROSITE" id="PS51272"/>
    </source>
</evidence>
<dbReference type="Proteomes" id="UP000031631">
    <property type="component" value="Chromosome"/>
</dbReference>
<evidence type="ECO:0000256" key="1">
    <source>
        <dbReference type="SAM" id="SignalP"/>
    </source>
</evidence>
<dbReference type="KEGG" id="tbn:TBH_C2745"/>
<dbReference type="RefSeq" id="WP_041069560.1">
    <property type="nucleotide sequence ID" value="NZ_AP012273.1"/>
</dbReference>
<keyword evidence="1" id="KW-0732">Signal</keyword>
<dbReference type="InterPro" id="IPR001119">
    <property type="entry name" value="SLH_dom"/>
</dbReference>
<dbReference type="OrthoDB" id="6174642at2"/>
<dbReference type="EMBL" id="AP012273">
    <property type="protein sequence ID" value="BAO45647.1"/>
    <property type="molecule type" value="Genomic_DNA"/>
</dbReference>
<dbReference type="AlphaFoldDB" id="A0A7U6GL33"/>